<evidence type="ECO:0000313" key="1">
    <source>
        <dbReference type="EMBL" id="KOM41082.1"/>
    </source>
</evidence>
<gene>
    <name evidence="1" type="ORF">LR48_Vigan04g128000</name>
</gene>
<sequence length="219" mass="23897">MKNRTSGGRDVLSSVCCCAGMMDAAGICWTGFVVGCFPWTCESKPVTAASTFVTTCSCADCFYWAMAATGKCWMSPLFGASAGTWIQVWAMMGVLKLLSVSSLSISDVQPVTLGLCVVPLHIDSLEPPCTNHVVGGTHEFDQQTPTVEDKGARIHKSLNINRHRLNTLINNPSFLDPVVENISLLDQIWRTKQIILKISQLDPVVENISLLVQVWQLPP</sequence>
<name>A0A0L9UEW0_PHAAN</name>
<dbReference type="Proteomes" id="UP000053144">
    <property type="component" value="Chromosome 4"/>
</dbReference>
<accession>A0A0L9UEW0</accession>
<dbReference type="AlphaFoldDB" id="A0A0L9UEW0"/>
<reference evidence="2" key="1">
    <citation type="journal article" date="2015" name="Proc. Natl. Acad. Sci. U.S.A.">
        <title>Genome sequencing of adzuki bean (Vigna angularis) provides insight into high starch and low fat accumulation and domestication.</title>
        <authorList>
            <person name="Yang K."/>
            <person name="Tian Z."/>
            <person name="Chen C."/>
            <person name="Luo L."/>
            <person name="Zhao B."/>
            <person name="Wang Z."/>
            <person name="Yu L."/>
            <person name="Li Y."/>
            <person name="Sun Y."/>
            <person name="Li W."/>
            <person name="Chen Y."/>
            <person name="Li Y."/>
            <person name="Zhang Y."/>
            <person name="Ai D."/>
            <person name="Zhao J."/>
            <person name="Shang C."/>
            <person name="Ma Y."/>
            <person name="Wu B."/>
            <person name="Wang M."/>
            <person name="Gao L."/>
            <person name="Sun D."/>
            <person name="Zhang P."/>
            <person name="Guo F."/>
            <person name="Wang W."/>
            <person name="Li Y."/>
            <person name="Wang J."/>
            <person name="Varshney R.K."/>
            <person name="Wang J."/>
            <person name="Ling H.Q."/>
            <person name="Wan P."/>
        </authorList>
    </citation>
    <scope>NUCLEOTIDE SEQUENCE</scope>
    <source>
        <strain evidence="2">cv. Jingnong 6</strain>
    </source>
</reference>
<organism evidence="1 2">
    <name type="scientific">Phaseolus angularis</name>
    <name type="common">Azuki bean</name>
    <name type="synonym">Vigna angularis</name>
    <dbReference type="NCBI Taxonomy" id="3914"/>
    <lineage>
        <taxon>Eukaryota</taxon>
        <taxon>Viridiplantae</taxon>
        <taxon>Streptophyta</taxon>
        <taxon>Embryophyta</taxon>
        <taxon>Tracheophyta</taxon>
        <taxon>Spermatophyta</taxon>
        <taxon>Magnoliopsida</taxon>
        <taxon>eudicotyledons</taxon>
        <taxon>Gunneridae</taxon>
        <taxon>Pentapetalae</taxon>
        <taxon>rosids</taxon>
        <taxon>fabids</taxon>
        <taxon>Fabales</taxon>
        <taxon>Fabaceae</taxon>
        <taxon>Papilionoideae</taxon>
        <taxon>50 kb inversion clade</taxon>
        <taxon>NPAAA clade</taxon>
        <taxon>indigoferoid/millettioid clade</taxon>
        <taxon>Phaseoleae</taxon>
        <taxon>Vigna</taxon>
    </lineage>
</organism>
<dbReference type="Gramene" id="KOM41082">
    <property type="protein sequence ID" value="KOM41082"/>
    <property type="gene ID" value="LR48_Vigan04g128000"/>
</dbReference>
<protein>
    <submittedName>
        <fullName evidence="1">Uncharacterized protein</fullName>
    </submittedName>
</protein>
<proteinExistence type="predicted"/>
<dbReference type="EMBL" id="CM003374">
    <property type="protein sequence ID" value="KOM41082.1"/>
    <property type="molecule type" value="Genomic_DNA"/>
</dbReference>
<evidence type="ECO:0000313" key="2">
    <source>
        <dbReference type="Proteomes" id="UP000053144"/>
    </source>
</evidence>